<sequence length="213" mass="22728">MTYPSGPQPYPQPFQPPQPPKRKMPVWPWILIGAVILLCGGCFGILGVAANDASDSDATFTSAANPEPGKPGEPGKPAEKDSDTAPAGASVRDGKFEFTVTAVDPPVSTIGDNPYMQKTAQGEYILVHVTVTNIGDRPQTYFSSNQKLFDDQGRRYENDTMAELNVNEHLSTPINPGNSVDVTIVFDVPVGTVPAALQLHDSMFSGGAKVALR</sequence>
<keyword evidence="2" id="KW-1133">Transmembrane helix</keyword>
<dbReference type="InterPro" id="IPR029051">
    <property type="entry name" value="DUF4352"/>
</dbReference>
<dbReference type="Gene3D" id="2.60.40.1240">
    <property type="match status" value="1"/>
</dbReference>
<name>A0A2L2JXB5_9NOCA</name>
<protein>
    <submittedName>
        <fullName evidence="4">DUF4352 domain-containing protein</fullName>
    </submittedName>
</protein>
<comment type="caution">
    <text evidence="4">The sequence shown here is derived from an EMBL/GenBank/DDBJ whole genome shotgun (WGS) entry which is preliminary data.</text>
</comment>
<proteinExistence type="predicted"/>
<feature type="region of interest" description="Disordered" evidence="1">
    <location>
        <begin position="56"/>
        <end position="91"/>
    </location>
</feature>
<evidence type="ECO:0000256" key="2">
    <source>
        <dbReference type="SAM" id="Phobius"/>
    </source>
</evidence>
<dbReference type="Pfam" id="PF11611">
    <property type="entry name" value="DUF4352"/>
    <property type="match status" value="1"/>
</dbReference>
<dbReference type="RefSeq" id="WP_104898228.1">
    <property type="nucleotide sequence ID" value="NZ_CP026746.1"/>
</dbReference>
<accession>A0A2L2JXB5</accession>
<feature type="transmembrane region" description="Helical" evidence="2">
    <location>
        <begin position="26"/>
        <end position="50"/>
    </location>
</feature>
<feature type="domain" description="DUF4352" evidence="3">
    <location>
        <begin position="88"/>
        <end position="208"/>
    </location>
</feature>
<dbReference type="GeneID" id="57072113"/>
<feature type="compositionally biased region" description="Pro residues" evidence="1">
    <location>
        <begin position="1"/>
        <end position="19"/>
    </location>
</feature>
<evidence type="ECO:0000259" key="3">
    <source>
        <dbReference type="Pfam" id="PF11611"/>
    </source>
</evidence>
<evidence type="ECO:0000313" key="4">
    <source>
        <dbReference type="EMBL" id="NEW36546.1"/>
    </source>
</evidence>
<organism evidence="4 5">
    <name type="scientific">Nocardia cyriacigeorgica</name>
    <dbReference type="NCBI Taxonomy" id="135487"/>
    <lineage>
        <taxon>Bacteria</taxon>
        <taxon>Bacillati</taxon>
        <taxon>Actinomycetota</taxon>
        <taxon>Actinomycetes</taxon>
        <taxon>Mycobacteriales</taxon>
        <taxon>Nocardiaceae</taxon>
        <taxon>Nocardia</taxon>
    </lineage>
</organism>
<keyword evidence="2" id="KW-0472">Membrane</keyword>
<keyword evidence="2" id="KW-0812">Transmembrane</keyword>
<evidence type="ECO:0000313" key="5">
    <source>
        <dbReference type="Proteomes" id="UP000471166"/>
    </source>
</evidence>
<dbReference type="EMBL" id="JAAGVB010000082">
    <property type="protein sequence ID" value="NEW36546.1"/>
    <property type="molecule type" value="Genomic_DNA"/>
</dbReference>
<dbReference type="Proteomes" id="UP000471166">
    <property type="component" value="Unassembled WGS sequence"/>
</dbReference>
<gene>
    <name evidence="4" type="ORF">GV791_28900</name>
</gene>
<dbReference type="AlphaFoldDB" id="A0A2L2JXB5"/>
<dbReference type="InterPro" id="IPR029050">
    <property type="entry name" value="Immunoprotect_excell_Ig-like"/>
</dbReference>
<reference evidence="4 5" key="1">
    <citation type="submission" date="2020-01" db="EMBL/GenBank/DDBJ databases">
        <title>Genetics and antimicrobial susceptibilities of Nocardia species isolated from the soil; a comparison with species isolated from humans.</title>
        <authorList>
            <person name="Carrasco G."/>
            <person name="Monzon S."/>
            <person name="Sansegundo M."/>
            <person name="Garcia E."/>
            <person name="Garrido N."/>
            <person name="Medina M.J."/>
            <person name="Villalon P."/>
            <person name="Ramirez-Arocha A.C."/>
            <person name="Jimenez P."/>
            <person name="Cuesta I."/>
            <person name="Valdezate S."/>
        </authorList>
    </citation>
    <scope>NUCLEOTIDE SEQUENCE [LARGE SCALE GENOMIC DNA]</scope>
    <source>
        <strain evidence="4 5">CNM20110626</strain>
    </source>
</reference>
<evidence type="ECO:0000256" key="1">
    <source>
        <dbReference type="SAM" id="MobiDB-lite"/>
    </source>
</evidence>
<feature type="region of interest" description="Disordered" evidence="1">
    <location>
        <begin position="1"/>
        <end position="21"/>
    </location>
</feature>
<feature type="compositionally biased region" description="Low complexity" evidence="1">
    <location>
        <begin position="56"/>
        <end position="67"/>
    </location>
</feature>